<organism evidence="1 2">
    <name type="scientific">Mycolicibacterium aubagnense</name>
    <dbReference type="NCBI Taxonomy" id="319707"/>
    <lineage>
        <taxon>Bacteria</taxon>
        <taxon>Bacillati</taxon>
        <taxon>Actinomycetota</taxon>
        <taxon>Actinomycetes</taxon>
        <taxon>Mycobacteriales</taxon>
        <taxon>Mycobacteriaceae</taxon>
        <taxon>Mycolicibacterium</taxon>
    </lineage>
</organism>
<evidence type="ECO:0000313" key="2">
    <source>
        <dbReference type="Proteomes" id="UP000465609"/>
    </source>
</evidence>
<dbReference type="Proteomes" id="UP000465609">
    <property type="component" value="Chromosome"/>
</dbReference>
<accession>A0ABN5YW09</accession>
<protein>
    <submittedName>
        <fullName evidence="1">Uncharacterized protein</fullName>
    </submittedName>
</protein>
<dbReference type="NCBIfam" id="NF038176">
    <property type="entry name" value="Rv0340_fam"/>
    <property type="match status" value="1"/>
</dbReference>
<keyword evidence="2" id="KW-1185">Reference proteome</keyword>
<dbReference type="EMBL" id="AP022577">
    <property type="protein sequence ID" value="BBX85943.1"/>
    <property type="molecule type" value="Genomic_DNA"/>
</dbReference>
<name>A0ABN5YW09_9MYCO</name>
<dbReference type="InterPro" id="IPR049709">
    <property type="entry name" value="IniB-like_N"/>
</dbReference>
<sequence>MANPLLDFVMSVVRDPDVAAHYAADPAGAIADANLTGVTTADVAHLIPVVSESLGTVSSAAGGVPTAGFDDPGVNVWTSGAATAAFDAFDAVNTHVPTVVSPHVISDPDLGGFDSAPDLPVHTAVPDLAMSDDLGLHNDVPVIDAGHLSDPGALDWHAVDTADPSLGSSVEHHQGFDFFS</sequence>
<proteinExistence type="predicted"/>
<dbReference type="RefSeq" id="WP_191248064.1">
    <property type="nucleotide sequence ID" value="NZ_AP022577.1"/>
</dbReference>
<dbReference type="NCBIfam" id="NF038175">
    <property type="entry name" value="IniB_NTERM"/>
    <property type="match status" value="1"/>
</dbReference>
<evidence type="ECO:0000313" key="1">
    <source>
        <dbReference type="EMBL" id="BBX85943.1"/>
    </source>
</evidence>
<reference evidence="1 2" key="1">
    <citation type="journal article" date="2019" name="Emerg. Microbes Infect.">
        <title>Comprehensive subspecies identification of 175 nontuberculous mycobacteria species based on 7547 genomic profiles.</title>
        <authorList>
            <person name="Matsumoto Y."/>
            <person name="Kinjo T."/>
            <person name="Motooka D."/>
            <person name="Nabeya D."/>
            <person name="Jung N."/>
            <person name="Uechi K."/>
            <person name="Horii T."/>
            <person name="Iida T."/>
            <person name="Fujita J."/>
            <person name="Nakamura S."/>
        </authorList>
    </citation>
    <scope>NUCLEOTIDE SEQUENCE [LARGE SCALE GENOMIC DNA]</scope>
    <source>
        <strain evidence="1 2">JCM 15296</strain>
    </source>
</reference>
<gene>
    <name evidence="1" type="ORF">MAUB_38160</name>
</gene>